<feature type="compositionally biased region" description="Polar residues" evidence="5">
    <location>
        <begin position="101"/>
        <end position="113"/>
    </location>
</feature>
<dbReference type="PANTHER" id="PTHR10270">
    <property type="entry name" value="SOX TRANSCRIPTION FACTOR"/>
    <property type="match status" value="1"/>
</dbReference>
<comment type="caution">
    <text evidence="7">The sequence shown here is derived from an EMBL/GenBank/DDBJ whole genome shotgun (WGS) entry which is preliminary data.</text>
</comment>
<evidence type="ECO:0000256" key="4">
    <source>
        <dbReference type="PROSITE-ProRule" id="PRU00267"/>
    </source>
</evidence>
<evidence type="ECO:0000313" key="7">
    <source>
        <dbReference type="EMBL" id="THX39501.1"/>
    </source>
</evidence>
<keyword evidence="4" id="KW-0539">Nucleus</keyword>
<evidence type="ECO:0000256" key="3">
    <source>
        <dbReference type="ARBA" id="ARBA00023163"/>
    </source>
</evidence>
<evidence type="ECO:0000259" key="6">
    <source>
        <dbReference type="PROSITE" id="PS50118"/>
    </source>
</evidence>
<evidence type="ECO:0000256" key="1">
    <source>
        <dbReference type="ARBA" id="ARBA00023015"/>
    </source>
</evidence>
<proteinExistence type="predicted"/>
<dbReference type="InterPro" id="IPR036910">
    <property type="entry name" value="HMG_box_dom_sf"/>
</dbReference>
<gene>
    <name evidence="7" type="ORF">D6D10_04260</name>
</gene>
<sequence length="426" mass="46633">MASVSTFPLMSTQQQEIEKTWYQAMIQIASATGNTQIILPSDLKGRLGHDGIAAIAQRCRQVFCALIFECALTLSSSTFSNAQVEVKDNALTDTIHINVMSPGSHSQSDETAMSSPASPSPESPDSSKKGAKVSRPANAFILYRKHHHSDTVARNPGLHNNEISKIIGKMWRDESEPVKKQWKDQAESVKRQHIRDHPDYQYQPRKPHEKKRRMTKRKAMALAAQQVIPSSSASVSTAVPAVSVNTAGTINTFSPVAPTVGPFSSVTSPSQIVDLSNYDDPLLGYSSNGDLASFTLDTFESNQLDLFSNLLEEHNIDYEYGPASLLAPGASTSLPTTLNHAMADGNNGASLIDPNLTANDLTMAQTDLNTFESSLEDMLARELENMDGDGADGADDGFQYNDLESLRFTEFLEQMPEHMWGMEFVN</sequence>
<accession>A0A4S9EX45</accession>
<dbReference type="FunFam" id="1.10.30.10:FF:000041">
    <property type="entry name" value="HMG box family protein"/>
    <property type="match status" value="1"/>
</dbReference>
<dbReference type="GO" id="GO:0001228">
    <property type="term" value="F:DNA-binding transcription activator activity, RNA polymerase II-specific"/>
    <property type="evidence" value="ECO:0007669"/>
    <property type="project" value="TreeGrafter"/>
</dbReference>
<dbReference type="GO" id="GO:0005634">
    <property type="term" value="C:nucleus"/>
    <property type="evidence" value="ECO:0007669"/>
    <property type="project" value="UniProtKB-UniRule"/>
</dbReference>
<name>A0A4S9EX45_AURPU</name>
<dbReference type="GO" id="GO:0000978">
    <property type="term" value="F:RNA polymerase II cis-regulatory region sequence-specific DNA binding"/>
    <property type="evidence" value="ECO:0007669"/>
    <property type="project" value="TreeGrafter"/>
</dbReference>
<dbReference type="PANTHER" id="PTHR10270:SF161">
    <property type="entry name" value="SEX-DETERMINING REGION Y PROTEIN"/>
    <property type="match status" value="1"/>
</dbReference>
<feature type="DNA-binding region" description="HMG box" evidence="4">
    <location>
        <begin position="133"/>
        <end position="201"/>
    </location>
</feature>
<dbReference type="GO" id="GO:0030154">
    <property type="term" value="P:cell differentiation"/>
    <property type="evidence" value="ECO:0007669"/>
    <property type="project" value="TreeGrafter"/>
</dbReference>
<keyword evidence="1" id="KW-0805">Transcription regulation</keyword>
<dbReference type="Pfam" id="PF00505">
    <property type="entry name" value="HMG_box"/>
    <property type="match status" value="1"/>
</dbReference>
<dbReference type="EMBL" id="QZAV01000071">
    <property type="protein sequence ID" value="THX39501.1"/>
    <property type="molecule type" value="Genomic_DNA"/>
</dbReference>
<dbReference type="CDD" id="cd01389">
    <property type="entry name" value="HMG-box_ROX1-like"/>
    <property type="match status" value="1"/>
</dbReference>
<evidence type="ECO:0000256" key="5">
    <source>
        <dbReference type="SAM" id="MobiDB-lite"/>
    </source>
</evidence>
<dbReference type="Gene3D" id="1.10.30.10">
    <property type="entry name" value="High mobility group box domain"/>
    <property type="match status" value="1"/>
</dbReference>
<dbReference type="InterPro" id="IPR009071">
    <property type="entry name" value="HMG_box_dom"/>
</dbReference>
<evidence type="ECO:0000256" key="2">
    <source>
        <dbReference type="ARBA" id="ARBA00023125"/>
    </source>
</evidence>
<feature type="domain" description="HMG box" evidence="6">
    <location>
        <begin position="133"/>
        <end position="201"/>
    </location>
</feature>
<keyword evidence="3" id="KW-0804">Transcription</keyword>
<evidence type="ECO:0000313" key="8">
    <source>
        <dbReference type="Proteomes" id="UP000308953"/>
    </source>
</evidence>
<dbReference type="InterPro" id="IPR050140">
    <property type="entry name" value="SRY-related_HMG-box_TF-like"/>
</dbReference>
<dbReference type="AlphaFoldDB" id="A0A4S9EX45"/>
<reference evidence="7 8" key="1">
    <citation type="submission" date="2018-10" db="EMBL/GenBank/DDBJ databases">
        <title>Fifty Aureobasidium pullulans genomes reveal a recombining polyextremotolerant generalist.</title>
        <authorList>
            <person name="Gostincar C."/>
            <person name="Turk M."/>
            <person name="Zajc J."/>
            <person name="Gunde-Cimerman N."/>
        </authorList>
    </citation>
    <scope>NUCLEOTIDE SEQUENCE [LARGE SCALE GENOMIC DNA]</scope>
    <source>
        <strain evidence="7 8">EXF-9785</strain>
    </source>
</reference>
<dbReference type="PROSITE" id="PS50118">
    <property type="entry name" value="HMG_BOX_2"/>
    <property type="match status" value="1"/>
</dbReference>
<organism evidence="7 8">
    <name type="scientific">Aureobasidium pullulans</name>
    <name type="common">Black yeast</name>
    <name type="synonym">Pullularia pullulans</name>
    <dbReference type="NCBI Taxonomy" id="5580"/>
    <lineage>
        <taxon>Eukaryota</taxon>
        <taxon>Fungi</taxon>
        <taxon>Dikarya</taxon>
        <taxon>Ascomycota</taxon>
        <taxon>Pezizomycotina</taxon>
        <taxon>Dothideomycetes</taxon>
        <taxon>Dothideomycetidae</taxon>
        <taxon>Dothideales</taxon>
        <taxon>Saccotheciaceae</taxon>
        <taxon>Aureobasidium</taxon>
    </lineage>
</organism>
<dbReference type="SUPFAM" id="SSF47095">
    <property type="entry name" value="HMG-box"/>
    <property type="match status" value="1"/>
</dbReference>
<protein>
    <recommendedName>
        <fullName evidence="6">HMG box domain-containing protein</fullName>
    </recommendedName>
</protein>
<dbReference type="Proteomes" id="UP000308953">
    <property type="component" value="Unassembled WGS sequence"/>
</dbReference>
<dbReference type="GO" id="GO:0000122">
    <property type="term" value="P:negative regulation of transcription by RNA polymerase II"/>
    <property type="evidence" value="ECO:0007669"/>
    <property type="project" value="TreeGrafter"/>
</dbReference>
<keyword evidence="2 4" id="KW-0238">DNA-binding</keyword>
<dbReference type="SMART" id="SM00398">
    <property type="entry name" value="HMG"/>
    <property type="match status" value="1"/>
</dbReference>
<feature type="region of interest" description="Disordered" evidence="5">
    <location>
        <begin position="99"/>
        <end position="133"/>
    </location>
</feature>